<comment type="caution">
    <text evidence="2">The sequence shown here is derived from an EMBL/GenBank/DDBJ whole genome shotgun (WGS) entry which is preliminary data.</text>
</comment>
<dbReference type="Proteomes" id="UP001590951">
    <property type="component" value="Unassembled WGS sequence"/>
</dbReference>
<dbReference type="Pfam" id="PF03184">
    <property type="entry name" value="DDE_1"/>
    <property type="match status" value="1"/>
</dbReference>
<organism evidence="2 3">
    <name type="scientific">Lepraria finkii</name>
    <dbReference type="NCBI Taxonomy" id="1340010"/>
    <lineage>
        <taxon>Eukaryota</taxon>
        <taxon>Fungi</taxon>
        <taxon>Dikarya</taxon>
        <taxon>Ascomycota</taxon>
        <taxon>Pezizomycotina</taxon>
        <taxon>Lecanoromycetes</taxon>
        <taxon>OSLEUM clade</taxon>
        <taxon>Lecanoromycetidae</taxon>
        <taxon>Lecanorales</taxon>
        <taxon>Lecanorineae</taxon>
        <taxon>Stereocaulaceae</taxon>
        <taxon>Lepraria</taxon>
    </lineage>
</organism>
<keyword evidence="3" id="KW-1185">Reference proteome</keyword>
<evidence type="ECO:0000313" key="2">
    <source>
        <dbReference type="EMBL" id="KAL2047832.1"/>
    </source>
</evidence>
<dbReference type="EMBL" id="JBHFEH010000092">
    <property type="protein sequence ID" value="KAL2047832.1"/>
    <property type="molecule type" value="Genomic_DNA"/>
</dbReference>
<reference evidence="2 3" key="1">
    <citation type="submission" date="2024-09" db="EMBL/GenBank/DDBJ databases">
        <title>Rethinking Asexuality: The Enigmatic Case of Functional Sexual Genes in Lepraria (Stereocaulaceae).</title>
        <authorList>
            <person name="Doellman M."/>
            <person name="Sun Y."/>
            <person name="Barcenas-Pena A."/>
            <person name="Lumbsch H.T."/>
            <person name="Grewe F."/>
        </authorList>
    </citation>
    <scope>NUCLEOTIDE SEQUENCE [LARGE SCALE GENOMIC DNA]</scope>
    <source>
        <strain evidence="2 3">Grewe 0041</strain>
    </source>
</reference>
<evidence type="ECO:0000259" key="1">
    <source>
        <dbReference type="Pfam" id="PF03184"/>
    </source>
</evidence>
<name>A0ABR4AQ19_9LECA</name>
<dbReference type="InterPro" id="IPR004875">
    <property type="entry name" value="DDE_SF_endonuclease_dom"/>
</dbReference>
<feature type="domain" description="DDE-1" evidence="1">
    <location>
        <begin position="33"/>
        <end position="94"/>
    </location>
</feature>
<gene>
    <name evidence="2" type="ORF">ABVK25_011287</name>
</gene>
<proteinExistence type="predicted"/>
<protein>
    <recommendedName>
        <fullName evidence="1">DDE-1 domain-containing protein</fullName>
    </recommendedName>
</protein>
<accession>A0ABR4AQ19</accession>
<evidence type="ECO:0000313" key="3">
    <source>
        <dbReference type="Proteomes" id="UP001590951"/>
    </source>
</evidence>
<sequence length="100" mass="11538">MDEIGVMLSMLGSVKILMGKDDPRDYRGTNVKRTTVTAIECISADGRSLLPMIIWPATTHRANWTTYPTPRWHYAYSESEYNDSKISLEWIKQIRDARDT</sequence>